<name>A0A7N4NUW3_SARHA</name>
<dbReference type="InParanoid" id="A0A7N4NUW3"/>
<feature type="compositionally biased region" description="Basic residues" evidence="4">
    <location>
        <begin position="563"/>
        <end position="574"/>
    </location>
</feature>
<dbReference type="GO" id="GO:0061630">
    <property type="term" value="F:ubiquitin protein ligase activity"/>
    <property type="evidence" value="ECO:0007669"/>
    <property type="project" value="UniProtKB-EC"/>
</dbReference>
<feature type="region of interest" description="Disordered" evidence="4">
    <location>
        <begin position="387"/>
        <end position="434"/>
    </location>
</feature>
<feature type="compositionally biased region" description="Basic and acidic residues" evidence="4">
    <location>
        <begin position="393"/>
        <end position="411"/>
    </location>
</feature>
<feature type="region of interest" description="Disordered" evidence="4">
    <location>
        <begin position="74"/>
        <end position="111"/>
    </location>
</feature>
<evidence type="ECO:0000256" key="2">
    <source>
        <dbReference type="ARBA" id="ARBA00012483"/>
    </source>
</evidence>
<dbReference type="GeneID" id="105749560"/>
<feature type="domain" description="Topors PWI-like" evidence="5">
    <location>
        <begin position="183"/>
        <end position="254"/>
    </location>
</feature>
<dbReference type="AlphaFoldDB" id="A0A7N4NUW3"/>
<feature type="compositionally biased region" description="Low complexity" evidence="4">
    <location>
        <begin position="418"/>
        <end position="430"/>
    </location>
</feature>
<accession>A0A7N4NUW3</accession>
<evidence type="ECO:0000256" key="4">
    <source>
        <dbReference type="SAM" id="MobiDB-lite"/>
    </source>
</evidence>
<feature type="compositionally biased region" description="Polar residues" evidence="4">
    <location>
        <begin position="314"/>
        <end position="332"/>
    </location>
</feature>
<feature type="compositionally biased region" description="Polar residues" evidence="4">
    <location>
        <begin position="76"/>
        <end position="97"/>
    </location>
</feature>
<feature type="compositionally biased region" description="Polar residues" evidence="4">
    <location>
        <begin position="347"/>
        <end position="362"/>
    </location>
</feature>
<reference evidence="6 7" key="1">
    <citation type="journal article" date="2011" name="Proc. Natl. Acad. Sci. U.S.A.">
        <title>Genetic diversity and population structure of the endangered marsupial Sarcophilus harrisii (Tasmanian devil).</title>
        <authorList>
            <person name="Miller W."/>
            <person name="Hayes V.M."/>
            <person name="Ratan A."/>
            <person name="Petersen D.C."/>
            <person name="Wittekindt N.E."/>
            <person name="Miller J."/>
            <person name="Walenz B."/>
            <person name="Knight J."/>
            <person name="Qi J."/>
            <person name="Zhao F."/>
            <person name="Wang Q."/>
            <person name="Bedoya-Reina O.C."/>
            <person name="Katiyar N."/>
            <person name="Tomsho L.P."/>
            <person name="Kasson L.M."/>
            <person name="Hardie R.A."/>
            <person name="Woodbridge P."/>
            <person name="Tindall E.A."/>
            <person name="Bertelsen M.F."/>
            <person name="Dixon D."/>
            <person name="Pyecroft S."/>
            <person name="Helgen K.M."/>
            <person name="Lesk A.M."/>
            <person name="Pringle T.H."/>
            <person name="Patterson N."/>
            <person name="Zhang Y."/>
            <person name="Kreiss A."/>
            <person name="Woods G.M."/>
            <person name="Jones M.E."/>
            <person name="Schuster S.C."/>
        </authorList>
    </citation>
    <scope>NUCLEOTIDE SEQUENCE [LARGE SCALE GENOMIC DNA]</scope>
</reference>
<feature type="compositionally biased region" description="Polar residues" evidence="4">
    <location>
        <begin position="695"/>
        <end position="704"/>
    </location>
</feature>
<feature type="region of interest" description="Disordered" evidence="4">
    <location>
        <begin position="551"/>
        <end position="584"/>
    </location>
</feature>
<dbReference type="Pfam" id="PF26084">
    <property type="entry name" value="PWI_Topors"/>
    <property type="match status" value="1"/>
</dbReference>
<sequence length="780" mass="90160">MPIGRLPHCQCPIYLNGSQNGADLNPSTPRFVSDCPHERFAKKTRHPHYGEACHPFSQSSRLVSDMKKQELYHVGNDNTGLPEENNSYVDSFPSCQPGSEDGVLSDDTSSQTNPLRYQAVQELLKQFSGNKQDHLHEVSSGFFKEQIVIKFRRALYFTGLRVLYVRGGGFYRHISADYFLRNPNCLQRLIPWLKRELIAIYGDYGYTGKNILTIILQNMTDYDLDSQSFSEILEPYLLKYTKHFLHEFISFARSPFSMKTYDQRAIYECPSSNGRGNLFTISPINDKWALPALENYTEMAKTIHDPWNKEVLPRSSSKHNMTYESSSVSQKGNPEESSKTKSKNHLTRQTMSESGDSKGVISSQSCSHIAHLKSMGDYIELLEPASDSSRYTSEAKPEGRKLQLEEDKCLGDNRANYSASDISTTSNSSSPREKKLLTLCQPVKTREEELEKNKNPDSFGKFFPRSPPMMMKEIQQTLFGNSSQTKDQTWRCYSENVYSHRRHIQKGQRERAFRKERLKCQPSCQDGELNSHPYRRLKSLHIRDYNNCLKQELPQSTEDKPHLSHRPRKRRSRSRDHSDRSLRGSYLSEPLLTITCEAQEGNKGDDNYQPCRRVVLANTTDFIRTRGRAQRLCNREKAFRVKSPNICLHPENHRPNCQCMKKSGTVCIGSIPPHHEKMGKKRRFKSQHSEKENNETMPNSFPTPVQMRQIQQSPSYQRQDLSKQFVSLTAQASRDIMNHIRKRQEKYDQKVEGRDYFGSKIFGSKQFLEKEHMNEETKND</sequence>
<reference evidence="6" key="2">
    <citation type="submission" date="2025-08" db="UniProtKB">
        <authorList>
            <consortium name="Ensembl"/>
        </authorList>
    </citation>
    <scope>IDENTIFICATION</scope>
</reference>
<evidence type="ECO:0000256" key="1">
    <source>
        <dbReference type="ARBA" id="ARBA00000900"/>
    </source>
</evidence>
<keyword evidence="3" id="KW-0808">Transferase</keyword>
<evidence type="ECO:0000259" key="5">
    <source>
        <dbReference type="Pfam" id="PF26084"/>
    </source>
</evidence>
<dbReference type="Proteomes" id="UP000007648">
    <property type="component" value="Unassembled WGS sequence"/>
</dbReference>
<evidence type="ECO:0000313" key="7">
    <source>
        <dbReference type="Proteomes" id="UP000007648"/>
    </source>
</evidence>
<feature type="region of interest" description="Disordered" evidence="4">
    <location>
        <begin position="671"/>
        <end position="704"/>
    </location>
</feature>
<protein>
    <recommendedName>
        <fullName evidence="2">RING-type E3 ubiquitin transferase</fullName>
        <ecNumber evidence="2">2.3.2.27</ecNumber>
    </recommendedName>
</protein>
<dbReference type="EC" id="2.3.2.27" evidence="2"/>
<dbReference type="PANTHER" id="PTHR46077">
    <property type="entry name" value="E3 UBIQUITIN-PROTEIN LIGASE TOPORS"/>
    <property type="match status" value="1"/>
</dbReference>
<feature type="compositionally biased region" description="Basic residues" evidence="4">
    <location>
        <begin position="677"/>
        <end position="686"/>
    </location>
</feature>
<dbReference type="GeneTree" id="ENSGT00530000064170"/>
<feature type="region of interest" description="Disordered" evidence="4">
    <location>
        <begin position="310"/>
        <end position="362"/>
    </location>
</feature>
<dbReference type="PANTHER" id="PTHR46077:SF3">
    <property type="entry name" value="TOPOISOMERASE I BINDING, ARGININE_SERINE-RICH LIKE"/>
    <property type="match status" value="1"/>
</dbReference>
<feature type="region of interest" description="Disordered" evidence="4">
    <location>
        <begin position="446"/>
        <end position="466"/>
    </location>
</feature>
<dbReference type="KEGG" id="shr:105749560"/>
<keyword evidence="7" id="KW-1185">Reference proteome</keyword>
<gene>
    <name evidence="6" type="primary">LOC105749560</name>
</gene>
<evidence type="ECO:0000256" key="3">
    <source>
        <dbReference type="ARBA" id="ARBA00022679"/>
    </source>
</evidence>
<evidence type="ECO:0000313" key="6">
    <source>
        <dbReference type="Ensembl" id="ENSSHAP00000028810.1"/>
    </source>
</evidence>
<feature type="compositionally biased region" description="Basic and acidic residues" evidence="4">
    <location>
        <begin position="446"/>
        <end position="455"/>
    </location>
</feature>
<dbReference type="Ensembl" id="ENSSHAT00000050257.1">
    <property type="protein sequence ID" value="ENSSHAP00000028810.1"/>
    <property type="gene ID" value="ENSSHAG00000025189.1"/>
</dbReference>
<proteinExistence type="predicted"/>
<dbReference type="GO" id="GO:0000209">
    <property type="term" value="P:protein polyubiquitination"/>
    <property type="evidence" value="ECO:0007669"/>
    <property type="project" value="TreeGrafter"/>
</dbReference>
<comment type="catalytic activity">
    <reaction evidence="1">
        <text>S-ubiquitinyl-[E2 ubiquitin-conjugating enzyme]-L-cysteine + [acceptor protein]-L-lysine = [E2 ubiquitin-conjugating enzyme]-L-cysteine + N(6)-ubiquitinyl-[acceptor protein]-L-lysine.</text>
        <dbReference type="EC" id="2.3.2.27"/>
    </reaction>
</comment>
<dbReference type="GO" id="GO:0006513">
    <property type="term" value="P:protein monoubiquitination"/>
    <property type="evidence" value="ECO:0007669"/>
    <property type="project" value="TreeGrafter"/>
</dbReference>
<organism evidence="6 7">
    <name type="scientific">Sarcophilus harrisii</name>
    <name type="common">Tasmanian devil</name>
    <name type="synonym">Sarcophilus laniarius</name>
    <dbReference type="NCBI Taxonomy" id="9305"/>
    <lineage>
        <taxon>Eukaryota</taxon>
        <taxon>Metazoa</taxon>
        <taxon>Chordata</taxon>
        <taxon>Craniata</taxon>
        <taxon>Vertebrata</taxon>
        <taxon>Euteleostomi</taxon>
        <taxon>Mammalia</taxon>
        <taxon>Metatheria</taxon>
        <taxon>Dasyuromorphia</taxon>
        <taxon>Dasyuridae</taxon>
        <taxon>Sarcophilus</taxon>
    </lineage>
</organism>
<dbReference type="RefSeq" id="XP_012398842.1">
    <property type="nucleotide sequence ID" value="XM_012543388.2"/>
</dbReference>
<dbReference type="InterPro" id="IPR058745">
    <property type="entry name" value="PWI_Topors"/>
</dbReference>
<reference evidence="6" key="3">
    <citation type="submission" date="2025-09" db="UniProtKB">
        <authorList>
            <consortium name="Ensembl"/>
        </authorList>
    </citation>
    <scope>IDENTIFICATION</scope>
</reference>
<dbReference type="OrthoDB" id="21204at2759"/>